<dbReference type="SUPFAM" id="SSF47113">
    <property type="entry name" value="Histone-fold"/>
    <property type="match status" value="1"/>
</dbReference>
<name>A0A5K1V9N4_ENTHI</name>
<evidence type="ECO:0000313" key="7">
    <source>
        <dbReference type="Proteomes" id="UP000078387"/>
    </source>
</evidence>
<dbReference type="Pfam" id="PF00125">
    <property type="entry name" value="Histone"/>
    <property type="match status" value="1"/>
</dbReference>
<comment type="caution">
    <text evidence="6">The sequence shown here is derived from an EMBL/GenBank/DDBJ whole genome shotgun (WGS) entry which is preliminary data.</text>
</comment>
<dbReference type="GO" id="GO:0005634">
    <property type="term" value="C:nucleus"/>
    <property type="evidence" value="ECO:0007669"/>
    <property type="project" value="UniProtKB-SubCell"/>
</dbReference>
<dbReference type="FunFam" id="1.10.20.10:FF:000093">
    <property type="entry name" value="Histone H2A"/>
    <property type="match status" value="1"/>
</dbReference>
<evidence type="ECO:0000256" key="1">
    <source>
        <dbReference type="ARBA" id="ARBA00010691"/>
    </source>
</evidence>
<dbReference type="PRINTS" id="PR00620">
    <property type="entry name" value="HISTONEH2A"/>
</dbReference>
<keyword evidence="2" id="KW-0544">Nucleosome core</keyword>
<keyword evidence="2" id="KW-0238">DNA-binding</keyword>
<comment type="subunit">
    <text evidence="2">The nucleosome is a histone octamer containing two molecules each of H2A, H2B, H3 and H4 assembled in one H3-H4 heterotetramer and two H2A-H2B heterodimers. The octamer wraps approximately 147 bp of DNA.</text>
</comment>
<dbReference type="Proteomes" id="UP000078387">
    <property type="component" value="Unassembled WGS sequence"/>
</dbReference>
<reference evidence="6 7" key="1">
    <citation type="submission" date="2016-05" db="EMBL/GenBank/DDBJ databases">
        <title>First whole genome sequencing of Entamoeba histolytica HM1:IMSS-clone-6.</title>
        <authorList>
            <person name="Mukherjee Avik.K."/>
            <person name="Izumyama S."/>
            <person name="Nakada-Tsukui K."/>
            <person name="Nozaki T."/>
        </authorList>
    </citation>
    <scope>NUCLEOTIDE SEQUENCE [LARGE SCALE GENOMIC DNA]</scope>
    <source>
        <strain evidence="6 7">HM1:IMSS clone 6</strain>
    </source>
</reference>
<keyword evidence="2" id="KW-0539">Nucleus</keyword>
<comment type="subcellular location">
    <subcellularLocation>
        <location evidence="2">Nucleus</location>
    </subcellularLocation>
</comment>
<evidence type="ECO:0000313" key="6">
    <source>
        <dbReference type="EMBL" id="GAT92867.1"/>
    </source>
</evidence>
<dbReference type="VEuPathDB" id="AmoebaDB:EHI_126210"/>
<sequence>MEAPKENEVTPIVEKKPIEKKSVEKKPKKVTEKKVKSRDDEGRKNTLSKKSGLQFPVARIHAALKKGRYGEHINKMASVYLTAVIEYLVAEVLELAGGQAKDFHKTRITPRHIQLAVRSDLELNDLLKDVTISYGGVFPNVPTAVNSKGKKKPASSQVV</sequence>
<dbReference type="InterPro" id="IPR007125">
    <property type="entry name" value="H2A/H2B/H3"/>
</dbReference>
<gene>
    <name evidence="6" type="ORF">CL6EHI_126210</name>
</gene>
<feature type="region of interest" description="Disordered" evidence="3">
    <location>
        <begin position="1"/>
        <end position="50"/>
    </location>
</feature>
<dbReference type="GO" id="GO:0003677">
    <property type="term" value="F:DNA binding"/>
    <property type="evidence" value="ECO:0007669"/>
    <property type="project" value="UniProtKB-KW"/>
</dbReference>
<dbReference type="GO" id="GO:0000786">
    <property type="term" value="C:nucleosome"/>
    <property type="evidence" value="ECO:0007669"/>
    <property type="project" value="UniProtKB-KW"/>
</dbReference>
<protein>
    <recommendedName>
        <fullName evidence="2">Histone H2A</fullName>
    </recommendedName>
</protein>
<feature type="domain" description="Core Histone H2A/H2B/H3" evidence="4">
    <location>
        <begin position="36"/>
        <end position="118"/>
    </location>
</feature>
<feature type="domain" description="Histone H2A C-terminal" evidence="5">
    <location>
        <begin position="122"/>
        <end position="154"/>
    </location>
</feature>
<dbReference type="Pfam" id="PF16211">
    <property type="entry name" value="Histone_H2A_C"/>
    <property type="match status" value="1"/>
</dbReference>
<evidence type="ECO:0000259" key="4">
    <source>
        <dbReference type="Pfam" id="PF00125"/>
    </source>
</evidence>
<accession>A0A5K1V9N4</accession>
<dbReference type="AlphaFoldDB" id="A0A5K1V9N4"/>
<organism evidence="6 7">
    <name type="scientific">Entamoeba histolytica</name>
    <dbReference type="NCBI Taxonomy" id="5759"/>
    <lineage>
        <taxon>Eukaryota</taxon>
        <taxon>Amoebozoa</taxon>
        <taxon>Evosea</taxon>
        <taxon>Archamoebae</taxon>
        <taxon>Mastigamoebida</taxon>
        <taxon>Entamoebidae</taxon>
        <taxon>Entamoeba</taxon>
    </lineage>
</organism>
<dbReference type="PANTHER" id="PTHR23430">
    <property type="entry name" value="HISTONE H2A"/>
    <property type="match status" value="1"/>
</dbReference>
<comment type="similarity">
    <text evidence="1 2">Belongs to the histone H2A family.</text>
</comment>
<dbReference type="InterPro" id="IPR032454">
    <property type="entry name" value="Histone_H2A_C"/>
</dbReference>
<dbReference type="EMBL" id="BDEQ01000001">
    <property type="protein sequence ID" value="GAT92867.1"/>
    <property type="molecule type" value="Genomic_DNA"/>
</dbReference>
<dbReference type="SMART" id="SM00414">
    <property type="entry name" value="H2A"/>
    <property type="match status" value="1"/>
</dbReference>
<proteinExistence type="inferred from homology"/>
<dbReference type="Gene3D" id="1.10.20.10">
    <property type="entry name" value="Histone, subunit A"/>
    <property type="match status" value="1"/>
</dbReference>
<dbReference type="VEuPathDB" id="AmoebaDB:EHI5A_100200"/>
<dbReference type="CDD" id="cd00074">
    <property type="entry name" value="HFD_H2A"/>
    <property type="match status" value="1"/>
</dbReference>
<evidence type="ECO:0000259" key="5">
    <source>
        <dbReference type="Pfam" id="PF16211"/>
    </source>
</evidence>
<dbReference type="GO" id="GO:0046982">
    <property type="term" value="F:protein heterodimerization activity"/>
    <property type="evidence" value="ECO:0007669"/>
    <property type="project" value="InterPro"/>
</dbReference>
<dbReference type="InterPro" id="IPR009072">
    <property type="entry name" value="Histone-fold"/>
</dbReference>
<evidence type="ECO:0000256" key="2">
    <source>
        <dbReference type="RuleBase" id="RU003767"/>
    </source>
</evidence>
<dbReference type="OMA" id="YWARRTA"/>
<evidence type="ECO:0000256" key="3">
    <source>
        <dbReference type="SAM" id="MobiDB-lite"/>
    </source>
</evidence>
<keyword evidence="2" id="KW-0158">Chromosome</keyword>
<feature type="compositionally biased region" description="Basic and acidic residues" evidence="3">
    <location>
        <begin position="1"/>
        <end position="44"/>
    </location>
</feature>
<dbReference type="InterPro" id="IPR002119">
    <property type="entry name" value="Histone_H2A"/>
</dbReference>
<dbReference type="GO" id="GO:0030527">
    <property type="term" value="F:structural constituent of chromatin"/>
    <property type="evidence" value="ECO:0007669"/>
    <property type="project" value="InterPro"/>
</dbReference>